<keyword evidence="7" id="KW-1185">Reference proteome</keyword>
<dbReference type="RefSeq" id="WP_119850642.1">
    <property type="nucleotide sequence ID" value="NZ_CP032412.1"/>
</dbReference>
<protein>
    <submittedName>
        <fullName evidence="6">Sigma-70 family RNA polymerase sigma factor</fullName>
    </submittedName>
</protein>
<name>A0A385TU89_PAELA</name>
<evidence type="ECO:0000256" key="3">
    <source>
        <dbReference type="ARBA" id="ARBA00023125"/>
    </source>
</evidence>
<dbReference type="NCBIfam" id="TIGR02937">
    <property type="entry name" value="sigma70-ECF"/>
    <property type="match status" value="1"/>
</dbReference>
<keyword evidence="1" id="KW-0805">Transcription regulation</keyword>
<dbReference type="GO" id="GO:0003677">
    <property type="term" value="F:DNA binding"/>
    <property type="evidence" value="ECO:0007669"/>
    <property type="project" value="UniProtKB-KW"/>
</dbReference>
<evidence type="ECO:0000256" key="1">
    <source>
        <dbReference type="ARBA" id="ARBA00023015"/>
    </source>
</evidence>
<evidence type="ECO:0000313" key="7">
    <source>
        <dbReference type="Proteomes" id="UP000266552"/>
    </source>
</evidence>
<evidence type="ECO:0000256" key="4">
    <source>
        <dbReference type="ARBA" id="ARBA00023163"/>
    </source>
</evidence>
<dbReference type="InterPro" id="IPR014284">
    <property type="entry name" value="RNA_pol_sigma-70_dom"/>
</dbReference>
<dbReference type="Proteomes" id="UP000266552">
    <property type="component" value="Chromosome"/>
</dbReference>
<dbReference type="AlphaFoldDB" id="A0A385TU89"/>
<keyword evidence="4" id="KW-0804">Transcription</keyword>
<dbReference type="SUPFAM" id="SSF88946">
    <property type="entry name" value="Sigma2 domain of RNA polymerase sigma factors"/>
    <property type="match status" value="1"/>
</dbReference>
<sequence length="231" mass="26418">MPELYNPHLGNLEEFVLKHSDFVTAMAHKNLYKSRGAVDVEDLIQAGMVGLIKAYRKYQPRDNAKFEGYAYYQIKKEILVFIRDHSEAIRPSRDVYEIAGSIMKQELKEQKPEQIAAKLGCTVPQARRALIHLDKKSVASLNETLTAADGSSIERIELLETYQDFTQVFVNDFVEKLNHTETAILNFLSLDMTQKEIGQKFGISQTHAGRMVKKLRSQAIEYFWSDVAWTG</sequence>
<feature type="domain" description="RNA polymerase sigma-70 region 2" evidence="5">
    <location>
        <begin position="17"/>
        <end position="86"/>
    </location>
</feature>
<dbReference type="Pfam" id="PF04542">
    <property type="entry name" value="Sigma70_r2"/>
    <property type="match status" value="1"/>
</dbReference>
<dbReference type="GO" id="GO:0016987">
    <property type="term" value="F:sigma factor activity"/>
    <property type="evidence" value="ECO:0007669"/>
    <property type="project" value="UniProtKB-KW"/>
</dbReference>
<keyword evidence="2" id="KW-0731">Sigma factor</keyword>
<dbReference type="InterPro" id="IPR007627">
    <property type="entry name" value="RNA_pol_sigma70_r2"/>
</dbReference>
<dbReference type="PANTHER" id="PTHR30385">
    <property type="entry name" value="SIGMA FACTOR F FLAGELLAR"/>
    <property type="match status" value="1"/>
</dbReference>
<evidence type="ECO:0000256" key="2">
    <source>
        <dbReference type="ARBA" id="ARBA00023082"/>
    </source>
</evidence>
<dbReference type="GO" id="GO:0006352">
    <property type="term" value="P:DNA-templated transcription initiation"/>
    <property type="evidence" value="ECO:0007669"/>
    <property type="project" value="InterPro"/>
</dbReference>
<gene>
    <name evidence="6" type="ORF">D5F53_29345</name>
</gene>
<dbReference type="Gene3D" id="1.10.1740.10">
    <property type="match status" value="1"/>
</dbReference>
<dbReference type="EMBL" id="CP032412">
    <property type="protein sequence ID" value="AYB47153.1"/>
    <property type="molecule type" value="Genomic_DNA"/>
</dbReference>
<dbReference type="Gene3D" id="1.20.140.160">
    <property type="match status" value="1"/>
</dbReference>
<reference evidence="6 7" key="1">
    <citation type="submission" date="2018-09" db="EMBL/GenBank/DDBJ databases">
        <title>Genome Sequence of Paenibacillus lautus Strain E7593-69, Azo Dye-Degrading Bacteria, Isolated from Commercial Tattoo Inks.</title>
        <authorList>
            <person name="Nho S.W."/>
            <person name="Kim S.-J."/>
            <person name="Kweon O."/>
            <person name="Cerniglia C.E."/>
        </authorList>
    </citation>
    <scope>NUCLEOTIDE SEQUENCE [LARGE SCALE GENOMIC DNA]</scope>
    <source>
        <strain evidence="6 7">E7593-69</strain>
    </source>
</reference>
<evidence type="ECO:0000259" key="5">
    <source>
        <dbReference type="Pfam" id="PF04542"/>
    </source>
</evidence>
<proteinExistence type="predicted"/>
<organism evidence="6 7">
    <name type="scientific">Paenibacillus lautus</name>
    <name type="common">Bacillus lautus</name>
    <dbReference type="NCBI Taxonomy" id="1401"/>
    <lineage>
        <taxon>Bacteria</taxon>
        <taxon>Bacillati</taxon>
        <taxon>Bacillota</taxon>
        <taxon>Bacilli</taxon>
        <taxon>Bacillales</taxon>
        <taxon>Paenibacillaceae</taxon>
        <taxon>Paenibacillus</taxon>
    </lineage>
</organism>
<accession>A0A385TU89</accession>
<keyword evidence="3" id="KW-0238">DNA-binding</keyword>
<dbReference type="InterPro" id="IPR013325">
    <property type="entry name" value="RNA_pol_sigma_r2"/>
</dbReference>
<evidence type="ECO:0000313" key="6">
    <source>
        <dbReference type="EMBL" id="AYB47153.1"/>
    </source>
</evidence>
<dbReference type="KEGG" id="plw:D5F53_29345"/>